<sequence length="624" mass="69174">MRCHNPNSLAALLETAVSTHSALLGRAVHAYIIKTIANPVPSFLSNHLINMYSKLDLPNLAELVLQFTPVQSRTVVTYTALISGHVQNGHFTSAFFQFADMRRERILPNDFTFPCLFKALASLHMPVTGKQVHALALKSGQIHDVFVGCSAFDMYSKTGLKDEAEKMFDEMPERNVATWNAYISNAVLGGRSRNAIEGFIELRRGGGEPNSITFCVFLNACSDSLLLELGRQVHGFLVRSGFDGNVSVSNGLIDFYGKCEEELQGLELGRSVHAVAVKACVEGNIFVGSALVDMYGKCGNIEDAEIAFNEMPERNLVCWNAMIGGYAHQGHADMAVALFEEMTSSRCEVMPNYVTLVCVLSACSRAGAVKKGMEIFESMRQRYGIEPGAEHYACIVDLLGRAGMVERAYEFIKEMPIRPTISVWGALLNACRVYGKPDLGKISADNLFKLDPKDSGNHVLLSNMFAAAGRWEEADLVRKEMKVVGIKKGAGCSWISVKNRVHVFQAKDTFHERNSEIQAMLTELREKMKAAGYIPDTNFALYDLEEEEKIVEVGYHSEKIALAFGLIAIPPGVPIRITKNLRICGDCHSAFKVISGIVGREIIVRDNNRFHRFRDGHCSCRDYW</sequence>
<gene>
    <name evidence="1" type="ORF">OWV82_005968</name>
</gene>
<evidence type="ECO:0000313" key="2">
    <source>
        <dbReference type="Proteomes" id="UP001164539"/>
    </source>
</evidence>
<accession>A0ACC1YIJ7</accession>
<dbReference type="Proteomes" id="UP001164539">
    <property type="component" value="Chromosome 3"/>
</dbReference>
<protein>
    <submittedName>
        <fullName evidence="1">Pentatricopeptide repeat</fullName>
    </submittedName>
</protein>
<organism evidence="1 2">
    <name type="scientific">Melia azedarach</name>
    <name type="common">Chinaberry tree</name>
    <dbReference type="NCBI Taxonomy" id="155640"/>
    <lineage>
        <taxon>Eukaryota</taxon>
        <taxon>Viridiplantae</taxon>
        <taxon>Streptophyta</taxon>
        <taxon>Embryophyta</taxon>
        <taxon>Tracheophyta</taxon>
        <taxon>Spermatophyta</taxon>
        <taxon>Magnoliopsida</taxon>
        <taxon>eudicotyledons</taxon>
        <taxon>Gunneridae</taxon>
        <taxon>Pentapetalae</taxon>
        <taxon>rosids</taxon>
        <taxon>malvids</taxon>
        <taxon>Sapindales</taxon>
        <taxon>Meliaceae</taxon>
        <taxon>Melia</taxon>
    </lineage>
</organism>
<evidence type="ECO:0000313" key="1">
    <source>
        <dbReference type="EMBL" id="KAJ4722475.1"/>
    </source>
</evidence>
<dbReference type="EMBL" id="CM051396">
    <property type="protein sequence ID" value="KAJ4722475.1"/>
    <property type="molecule type" value="Genomic_DNA"/>
</dbReference>
<comment type="caution">
    <text evidence="1">The sequence shown here is derived from an EMBL/GenBank/DDBJ whole genome shotgun (WGS) entry which is preliminary data.</text>
</comment>
<name>A0ACC1YIJ7_MELAZ</name>
<keyword evidence="2" id="KW-1185">Reference proteome</keyword>
<reference evidence="1 2" key="1">
    <citation type="journal article" date="2023" name="Science">
        <title>Complex scaffold remodeling in plant triterpene biosynthesis.</title>
        <authorList>
            <person name="De La Pena R."/>
            <person name="Hodgson H."/>
            <person name="Liu J.C."/>
            <person name="Stephenson M.J."/>
            <person name="Martin A.C."/>
            <person name="Owen C."/>
            <person name="Harkess A."/>
            <person name="Leebens-Mack J."/>
            <person name="Jimenez L.E."/>
            <person name="Osbourn A."/>
            <person name="Sattely E.S."/>
        </authorList>
    </citation>
    <scope>NUCLEOTIDE SEQUENCE [LARGE SCALE GENOMIC DNA]</scope>
    <source>
        <strain evidence="2">cv. JPN11</strain>
        <tissue evidence="1">Leaf</tissue>
    </source>
</reference>
<proteinExistence type="predicted"/>